<evidence type="ECO:0000313" key="2">
    <source>
        <dbReference type="Proteomes" id="UP000004322"/>
    </source>
</evidence>
<keyword evidence="2" id="KW-1185">Reference proteome</keyword>
<organism evidence="1 2">
    <name type="scientific">Streptococcus criceti HS-6</name>
    <dbReference type="NCBI Taxonomy" id="873449"/>
    <lineage>
        <taxon>Bacteria</taxon>
        <taxon>Bacillati</taxon>
        <taxon>Bacillota</taxon>
        <taxon>Bacilli</taxon>
        <taxon>Lactobacillales</taxon>
        <taxon>Streptococcaceae</taxon>
        <taxon>Streptococcus</taxon>
    </lineage>
</organism>
<evidence type="ECO:0000313" key="1">
    <source>
        <dbReference type="EMBL" id="EHI75276.1"/>
    </source>
</evidence>
<proteinExistence type="predicted"/>
<accession>G5JPN3</accession>
<reference evidence="1" key="1">
    <citation type="submission" date="2011-07" db="EMBL/GenBank/DDBJ databases">
        <authorList>
            <person name="Stanhope M.J."/>
            <person name="Durkin A.S."/>
            <person name="Hostetler J."/>
            <person name="Kim M."/>
            <person name="Radune D."/>
            <person name="Singh I."/>
            <person name="Town C.D."/>
        </authorList>
    </citation>
    <scope>NUCLEOTIDE SEQUENCE [LARGE SCALE GENOMIC DNA]</scope>
    <source>
        <strain evidence="1">HS-6</strain>
    </source>
</reference>
<comment type="caution">
    <text evidence="1">The sequence shown here is derived from an EMBL/GenBank/DDBJ whole genome shotgun (WGS) entry which is preliminary data.</text>
</comment>
<sequence length="38" mass="4099">MVITVVSNFRFGLVAKGKPASTGLLVLGKSIPVFYFLQ</sequence>
<name>G5JPN3_STRCG</name>
<dbReference type="AlphaFoldDB" id="G5JPN3"/>
<dbReference type="EMBL" id="AEUV02000002">
    <property type="protein sequence ID" value="EHI75276.1"/>
    <property type="molecule type" value="Genomic_DNA"/>
</dbReference>
<dbReference type="STRING" id="873449.STRCR_0386"/>
<gene>
    <name evidence="1" type="ORF">STRCR_0386</name>
</gene>
<protein>
    <submittedName>
        <fullName evidence="1">Uncharacterized protein</fullName>
    </submittedName>
</protein>
<dbReference type="Proteomes" id="UP000004322">
    <property type="component" value="Unassembled WGS sequence"/>
</dbReference>